<evidence type="ECO:0000259" key="2">
    <source>
        <dbReference type="Pfam" id="PF04149"/>
    </source>
</evidence>
<dbReference type="InterPro" id="IPR007278">
    <property type="entry name" value="DUF397"/>
</dbReference>
<protein>
    <submittedName>
        <fullName evidence="3">DUF397 domain-containing protein</fullName>
    </submittedName>
</protein>
<comment type="caution">
    <text evidence="3">The sequence shown here is derived from an EMBL/GenBank/DDBJ whole genome shotgun (WGS) entry which is preliminary data.</text>
</comment>
<feature type="domain" description="DUF397" evidence="2">
    <location>
        <begin position="10"/>
        <end position="64"/>
    </location>
</feature>
<accession>A0ABN1PDC6</accession>
<proteinExistence type="predicted"/>
<dbReference type="Pfam" id="PF04149">
    <property type="entry name" value="DUF397"/>
    <property type="match status" value="1"/>
</dbReference>
<sequence>MPTTPDLSTAAWRKSSHSNNNGGNCVEVADNLPGIVPVRDSKDPDGPVLIFTNNSWSTFIVGLKAHHRSST</sequence>
<evidence type="ECO:0000313" key="3">
    <source>
        <dbReference type="EMBL" id="GAA0925888.1"/>
    </source>
</evidence>
<reference evidence="3 4" key="1">
    <citation type="journal article" date="2019" name="Int. J. Syst. Evol. Microbiol.">
        <title>The Global Catalogue of Microorganisms (GCM) 10K type strain sequencing project: providing services to taxonomists for standard genome sequencing and annotation.</title>
        <authorList>
            <consortium name="The Broad Institute Genomics Platform"/>
            <consortium name="The Broad Institute Genome Sequencing Center for Infectious Disease"/>
            <person name="Wu L."/>
            <person name="Ma J."/>
        </authorList>
    </citation>
    <scope>NUCLEOTIDE SEQUENCE [LARGE SCALE GENOMIC DNA]</scope>
    <source>
        <strain evidence="3 4">JCM 11444</strain>
    </source>
</reference>
<dbReference type="EMBL" id="BAAAID010000012">
    <property type="protein sequence ID" value="GAA0925888.1"/>
    <property type="molecule type" value="Genomic_DNA"/>
</dbReference>
<feature type="region of interest" description="Disordered" evidence="1">
    <location>
        <begin position="1"/>
        <end position="24"/>
    </location>
</feature>
<evidence type="ECO:0000313" key="4">
    <source>
        <dbReference type="Proteomes" id="UP001500418"/>
    </source>
</evidence>
<keyword evidence="4" id="KW-1185">Reference proteome</keyword>
<name>A0ABN1PDC6_9ACTN</name>
<evidence type="ECO:0000256" key="1">
    <source>
        <dbReference type="SAM" id="MobiDB-lite"/>
    </source>
</evidence>
<dbReference type="Proteomes" id="UP001500418">
    <property type="component" value="Unassembled WGS sequence"/>
</dbReference>
<gene>
    <name evidence="3" type="ORF">GCM10009575_024710</name>
</gene>
<organism evidence="3 4">
    <name type="scientific">Streptomyces rhizosphaericus</name>
    <dbReference type="NCBI Taxonomy" id="114699"/>
    <lineage>
        <taxon>Bacteria</taxon>
        <taxon>Bacillati</taxon>
        <taxon>Actinomycetota</taxon>
        <taxon>Actinomycetes</taxon>
        <taxon>Kitasatosporales</taxon>
        <taxon>Streptomycetaceae</taxon>
        <taxon>Streptomyces</taxon>
        <taxon>Streptomyces violaceusniger group</taxon>
    </lineage>
</organism>